<keyword evidence="1" id="KW-1133">Transmembrane helix</keyword>
<name>D5BRZ6_PUNMI</name>
<dbReference type="Proteomes" id="UP000007460">
    <property type="component" value="Chromosome"/>
</dbReference>
<keyword evidence="1" id="KW-0472">Membrane</keyword>
<feature type="transmembrane region" description="Helical" evidence="1">
    <location>
        <begin position="35"/>
        <end position="55"/>
    </location>
</feature>
<accession>D5BRZ6</accession>
<evidence type="ECO:0000256" key="1">
    <source>
        <dbReference type="SAM" id="Phobius"/>
    </source>
</evidence>
<evidence type="ECO:0000313" key="2">
    <source>
        <dbReference type="EMBL" id="ADE39043.1"/>
    </source>
</evidence>
<dbReference type="AlphaFoldDB" id="D5BRZ6"/>
<sequence length="170" mass="19052">MTEDFFRKLSKKEIDALTNVDLASHSNTNIASRNLLFLLLSYFVIVLCTLTFIILKKEFFINELRLMENVDLQFAEATLNQRIIKVIVLSAIIGVSAIINRYFSLIAVLVFVAAIFGLVDDFSMRITHSDDPFSLTASTVTILRLVAIGLIGKMILQAIGESSQKDMDFP</sequence>
<protein>
    <submittedName>
        <fullName evidence="2">Cytochrome c-type biogenesis protein ccmF</fullName>
    </submittedName>
</protein>
<organism evidence="2 3">
    <name type="scientific">Puniceispirillum marinum (strain IMCC1322)</name>
    <dbReference type="NCBI Taxonomy" id="488538"/>
    <lineage>
        <taxon>Bacteria</taxon>
        <taxon>Pseudomonadati</taxon>
        <taxon>Pseudomonadota</taxon>
        <taxon>Alphaproteobacteria</taxon>
        <taxon>Candidatus Puniceispirillales</taxon>
        <taxon>Candidatus Puniceispirillaceae</taxon>
        <taxon>Candidatus Puniceispirillum</taxon>
    </lineage>
</organism>
<evidence type="ECO:0000313" key="3">
    <source>
        <dbReference type="Proteomes" id="UP000007460"/>
    </source>
</evidence>
<dbReference type="HOGENOM" id="CLU_1569416_0_0_5"/>
<proteinExistence type="predicted"/>
<dbReference type="RefSeq" id="WP_013045672.1">
    <property type="nucleotide sequence ID" value="NC_014010.1"/>
</dbReference>
<dbReference type="STRING" id="488538.SAR116_0800"/>
<dbReference type="KEGG" id="apb:SAR116_0800"/>
<feature type="transmembrane region" description="Helical" evidence="1">
    <location>
        <begin position="86"/>
        <end position="115"/>
    </location>
</feature>
<keyword evidence="3" id="KW-1185">Reference proteome</keyword>
<dbReference type="EMBL" id="CP001751">
    <property type="protein sequence ID" value="ADE39043.1"/>
    <property type="molecule type" value="Genomic_DNA"/>
</dbReference>
<feature type="transmembrane region" description="Helical" evidence="1">
    <location>
        <begin position="135"/>
        <end position="156"/>
    </location>
</feature>
<reference evidence="2 3" key="1">
    <citation type="journal article" date="2010" name="J. Bacteriol.">
        <title>Complete genome sequence of "Candidatus Puniceispirillum marinum" IMCC1322, a representative of the SAR116 clade in the Alphaproteobacteria.</title>
        <authorList>
            <person name="Oh H.M."/>
            <person name="Kwon K.K."/>
            <person name="Kang I."/>
            <person name="Kang S.G."/>
            <person name="Lee J.H."/>
            <person name="Kim S.J."/>
            <person name="Cho J.C."/>
        </authorList>
    </citation>
    <scope>NUCLEOTIDE SEQUENCE [LARGE SCALE GENOMIC DNA]</scope>
    <source>
        <strain evidence="2 3">IMCC1322</strain>
    </source>
</reference>
<gene>
    <name evidence="2" type="ordered locus">SAR116_0800</name>
</gene>
<keyword evidence="1" id="KW-0812">Transmembrane</keyword>